<proteinExistence type="predicted"/>
<sequence length="475" mass="51825">MLAVSPLRSHKDDSNQAGGGAAVIDDFSNGGEGIDFPELYDCSLLETIIDFDDIFIDGDVLPDLEVDPELLAEFSHSGGEESGTCFSSVSFERGFDECNNADKSDHCHQRDEEGNKSSSLPWPDSSSRKAGEDAGDRRDEVGVVNPVVTPKGGRKPKKPSSSGSNHSKNNNNLQGGKRKVKVDWTPELHRRFVQAVEQLGVDKAVPSRILEIMGIDCLTRHNIASHLQKYRSHRKHLLAREAEAASWTQRRHLYRGSGNKLRPKVAPAPNSTFGTGPWLSVLPTVGFPPPVASPHPVHPHFRPLHVWGHPLVDQSLAYNWPKHLPTHHSLNPPPRPLPGWVSAVPSHHGPWHPHQRVAGGGLTQGTPCYPQHALQPTRFAAPQPPLFPGFHPPHPLYKVDPRGFRVPPLPGQSASAPPFDLHPSKETIDAALGDALTKPWLPLPLGLKPPSLDGVLGELHRQGVPDIPPPSISLE</sequence>
<comment type="caution">
    <text evidence="1">The sequence shown here is derived from an EMBL/GenBank/DDBJ whole genome shotgun (WGS) entry which is preliminary data.</text>
</comment>
<gene>
    <name evidence="1" type="ORF">MLD38_029311</name>
</gene>
<evidence type="ECO:0000313" key="1">
    <source>
        <dbReference type="EMBL" id="KAI4331088.1"/>
    </source>
</evidence>
<evidence type="ECO:0000313" key="2">
    <source>
        <dbReference type="Proteomes" id="UP001057402"/>
    </source>
</evidence>
<protein>
    <submittedName>
        <fullName evidence="1">Uncharacterized protein</fullName>
    </submittedName>
</protein>
<organism evidence="1 2">
    <name type="scientific">Melastoma candidum</name>
    <dbReference type="NCBI Taxonomy" id="119954"/>
    <lineage>
        <taxon>Eukaryota</taxon>
        <taxon>Viridiplantae</taxon>
        <taxon>Streptophyta</taxon>
        <taxon>Embryophyta</taxon>
        <taxon>Tracheophyta</taxon>
        <taxon>Spermatophyta</taxon>
        <taxon>Magnoliopsida</taxon>
        <taxon>eudicotyledons</taxon>
        <taxon>Gunneridae</taxon>
        <taxon>Pentapetalae</taxon>
        <taxon>rosids</taxon>
        <taxon>malvids</taxon>
        <taxon>Myrtales</taxon>
        <taxon>Melastomataceae</taxon>
        <taxon>Melastomatoideae</taxon>
        <taxon>Melastomateae</taxon>
        <taxon>Melastoma</taxon>
    </lineage>
</organism>
<keyword evidence="2" id="KW-1185">Reference proteome</keyword>
<dbReference type="Proteomes" id="UP001057402">
    <property type="component" value="Chromosome 8"/>
</dbReference>
<accession>A0ACB9N3Q2</accession>
<name>A0ACB9N3Q2_9MYRT</name>
<reference evidence="2" key="1">
    <citation type="journal article" date="2023" name="Front. Plant Sci.">
        <title>Chromosomal-level genome assembly of Melastoma candidum provides insights into trichome evolution.</title>
        <authorList>
            <person name="Zhong Y."/>
            <person name="Wu W."/>
            <person name="Sun C."/>
            <person name="Zou P."/>
            <person name="Liu Y."/>
            <person name="Dai S."/>
            <person name="Zhou R."/>
        </authorList>
    </citation>
    <scope>NUCLEOTIDE SEQUENCE [LARGE SCALE GENOMIC DNA]</scope>
</reference>
<dbReference type="EMBL" id="CM042887">
    <property type="protein sequence ID" value="KAI4331088.1"/>
    <property type="molecule type" value="Genomic_DNA"/>
</dbReference>